<evidence type="ECO:0000313" key="2">
    <source>
        <dbReference type="Proteomes" id="UP000029391"/>
    </source>
</evidence>
<comment type="caution">
    <text evidence="1">The sequence shown here is derived from an EMBL/GenBank/DDBJ whole genome shotgun (WGS) entry which is preliminary data.</text>
</comment>
<gene>
    <name evidence="1" type="ORF">P873_08440</name>
</gene>
<dbReference type="AlphaFoldDB" id="A0A091BBN7"/>
<dbReference type="OrthoDB" id="5982524at2"/>
<evidence type="ECO:0008006" key="3">
    <source>
        <dbReference type="Google" id="ProtNLM"/>
    </source>
</evidence>
<dbReference type="RefSeq" id="WP_026817226.1">
    <property type="nucleotide sequence ID" value="NZ_AUFF01000007.1"/>
</dbReference>
<dbReference type="STRING" id="1121013.GCA_000426365_02255"/>
<evidence type="ECO:0000313" key="1">
    <source>
        <dbReference type="EMBL" id="KFN50058.1"/>
    </source>
</evidence>
<accession>A0A091BBN7</accession>
<organism evidence="1 2">
    <name type="scientific">Arenimonas composti TR7-09 = DSM 18010</name>
    <dbReference type="NCBI Taxonomy" id="1121013"/>
    <lineage>
        <taxon>Bacteria</taxon>
        <taxon>Pseudomonadati</taxon>
        <taxon>Pseudomonadota</taxon>
        <taxon>Gammaproteobacteria</taxon>
        <taxon>Lysobacterales</taxon>
        <taxon>Lysobacteraceae</taxon>
        <taxon>Arenimonas</taxon>
    </lineage>
</organism>
<dbReference type="Proteomes" id="UP000029391">
    <property type="component" value="Unassembled WGS sequence"/>
</dbReference>
<keyword evidence="2" id="KW-1185">Reference proteome</keyword>
<proteinExistence type="predicted"/>
<dbReference type="Gene3D" id="3.30.1150.10">
    <property type="match status" value="1"/>
</dbReference>
<sequence length="247" mass="26733">MPPTQTTGRITVDVDGSVVDVSLDGAERLGAEVIAGYENVVRGWRFEPVTEDGRPVRAVAHMQLSLVAARDLARDRASFGIRHVIFLDPPTSAGGEPGRRSAGLRPPNYPEEALRAEAGAEVMLLVQTDAEGKVLAVHADTVTLLRADLGNRAERMANRFARAAERAAKRWQLPGYADGFVRVPVRFIVGSGDLWERMYPVAYEPDPWVLATRARYQPELLSADGAAPSKLRLQSELEGVPGLDGGG</sequence>
<protein>
    <recommendedName>
        <fullName evidence="3">TonB C-terminal domain-containing protein</fullName>
    </recommendedName>
</protein>
<dbReference type="eggNOG" id="COG0810">
    <property type="taxonomic scope" value="Bacteria"/>
</dbReference>
<name>A0A091BBN7_9GAMM</name>
<dbReference type="EMBL" id="AWXU01000026">
    <property type="protein sequence ID" value="KFN50058.1"/>
    <property type="molecule type" value="Genomic_DNA"/>
</dbReference>
<reference evidence="1 2" key="1">
    <citation type="submission" date="2013-09" db="EMBL/GenBank/DDBJ databases">
        <title>Genome sequencing of Arenimonas composti.</title>
        <authorList>
            <person name="Chen F."/>
            <person name="Wang G."/>
        </authorList>
    </citation>
    <scope>NUCLEOTIDE SEQUENCE [LARGE SCALE GENOMIC DNA]</scope>
    <source>
        <strain evidence="1 2">TR7-09</strain>
    </source>
</reference>